<feature type="transmembrane region" description="Helical" evidence="2">
    <location>
        <begin position="58"/>
        <end position="78"/>
    </location>
</feature>
<keyword evidence="2" id="KW-1133">Transmembrane helix</keyword>
<dbReference type="Proteomes" id="UP000243015">
    <property type="component" value="Unassembled WGS sequence"/>
</dbReference>
<feature type="signal peptide" evidence="3">
    <location>
        <begin position="1"/>
        <end position="21"/>
    </location>
</feature>
<dbReference type="InterPro" id="IPR018815">
    <property type="entry name" value="Incr_loss_mito_DNA_1"/>
</dbReference>
<feature type="compositionally biased region" description="Low complexity" evidence="1">
    <location>
        <begin position="140"/>
        <end position="161"/>
    </location>
</feature>
<feature type="chain" id="PRO_5008085877" evidence="3">
    <location>
        <begin position="22"/>
        <end position="1374"/>
    </location>
</feature>
<dbReference type="PANTHER" id="PTHR28029">
    <property type="entry name" value="PROTEIN ILM1"/>
    <property type="match status" value="1"/>
</dbReference>
<gene>
    <name evidence="4" type="ORF">A7C99_3343</name>
</gene>
<evidence type="ECO:0000256" key="3">
    <source>
        <dbReference type="SAM" id="SignalP"/>
    </source>
</evidence>
<evidence type="ECO:0000313" key="4">
    <source>
        <dbReference type="EMBL" id="OAL66235.1"/>
    </source>
</evidence>
<reference evidence="4 5" key="1">
    <citation type="submission" date="2016-05" db="EMBL/GenBank/DDBJ databases">
        <title>Genome sequencing of Trichophyton rubrum CMCC(F)T1i isolated from hair.</title>
        <authorList>
            <person name="Zhan P."/>
            <person name="Tao Y."/>
            <person name="Liu W."/>
        </authorList>
    </citation>
    <scope>NUCLEOTIDE SEQUENCE [LARGE SCALE GENOMIC DNA]</scope>
    <source>
        <strain evidence="5">CMCC(F)T1i</strain>
    </source>
</reference>
<dbReference type="VEuPathDB" id="FungiDB:TERG_01632"/>
<protein>
    <submittedName>
        <fullName evidence="4">Uncharacterized protein</fullName>
    </submittedName>
</protein>
<evidence type="ECO:0000256" key="1">
    <source>
        <dbReference type="SAM" id="MobiDB-lite"/>
    </source>
</evidence>
<accession>A0A178F2E2</accession>
<dbReference type="PANTHER" id="PTHR28029:SF1">
    <property type="entry name" value="PROTEIN ILM1"/>
    <property type="match status" value="1"/>
</dbReference>
<keyword evidence="2" id="KW-0472">Membrane</keyword>
<evidence type="ECO:0000313" key="5">
    <source>
        <dbReference type="Proteomes" id="UP000243015"/>
    </source>
</evidence>
<dbReference type="VEuPathDB" id="FungiDB:TERG_01631"/>
<dbReference type="EMBL" id="LHPM01000013">
    <property type="protein sequence ID" value="OAL66235.1"/>
    <property type="molecule type" value="Genomic_DNA"/>
</dbReference>
<feature type="region of interest" description="Disordered" evidence="1">
    <location>
        <begin position="112"/>
        <end position="161"/>
    </location>
</feature>
<name>A0A178F2E2_TRIRU</name>
<proteinExistence type="predicted"/>
<sequence length="1374" mass="152170">MGRISSKTYIRLHALFQVVLAVYLTFARESVGGPELVYKVRDKLRIDILQPFNLPRSPFAYCGILLLSFAIFDLTLAIKLPTLNHVLAVAEFIHRQQLRQQQERQQREFLLQSRASSSSSSSTALPPPVISRSRLPYTRPPASRSSSTSSTASTDSDSSTSTELNEAALKITAEFSSLYRQLCILLITLRSWIFMIVSLQIYLSSDMEWGAASTALPSTATVAGMPATSTLAANTMATPFQSAAGKTILWLDQNMHFTRDGPSTAAALSGSALGYDVIDLKRKIVLGYGVLELMFSCWILFALRHEKKQAENQLRAVGIGVGADIIADISFKGSILSASNENNASLANLRFDFSLVKVEAPLEFKPLGSALTLRRRDEAEYGPQHQIARRLAALFEPLIPSTPRLISAYGTRVSEIIESPGVNPTGSRAHGPFKEYVGADGTAVWAAATSGVAALGIYLLSCLLARAWDSREAISIWVELIEERKREIQSAFERNVPVSAASAMSSLQPIARHDIALWDASSRSWLRSADQAKQRDHDQLLLISKNIRMPFLGGSSTYEQVISTWKRAMLAVEDLLCGRPQSILDAGVVLAMSSWHLYPDMIVLRNETVNVKFKDPLFPSTGICTIGLEESDEAVEGVRWSLALSHLQYYGSATKVMGPKDNSRVTISQLCIVAFGGLLGHWGVGSKDVEDTIQLFCCIGDILNSSASEEQPELHIRKPERWINPIIHACKKLSSSKEEEKEENTRLLRYGQRRATKFLRRDEDKIPPYFGLCNQLLLSALSGDDCDLTYLRGLAQSMGYASSDCLIVQAHWVGRGWKSGKPHYFEYATAAPLWIKASGKRSAEGEEIYNEMHAKWYSICSDSRESAEKVEKEINSRVKRINLDPTTNERCFFTKHGQTTTDSELLSVKWHNPPPLFRCGEGQGPARGPAAISDMACLVADEPASTCSCFELELPNTFISTTGQAYSGFINVYGSRRFALFVRDTPNSRSQHDKFVKCGAISPKQAVQQLCRHPIQLAKMNEYLNMTHPKKPVAGTDLFILSNSRIVSSHTSAALQALYLATLIYSKLEGLTVQLRIISQPLCDSSWVLDAPSSSMRSKARKTRPQAPSRQEAFACIAHFDSGQADIRPSDLDSTLAMCSQNSIFVAAMVLSDPLEKVEDYEIRRLVGNIGKRGISMLVAPRNPQIREPKDDYCIVNHAPYDRKRENNFNGTSLHLSFTEWTLPLATADSQTIDQDVFLVESVISVRDRGEWVADLDILGINKSEMLFGNGLDCPSLEDDGDDEDDENAMLMYEYTSIDSWEELLDPPLGVGIFRAQGNWVARLAAVSILIQMKKGTDMAIFDKDLSLRSFEALLQSNVEARAAKPPETFICID</sequence>
<dbReference type="Pfam" id="PF10311">
    <property type="entry name" value="Ilm1"/>
    <property type="match status" value="1"/>
</dbReference>
<organism evidence="4 5">
    <name type="scientific">Trichophyton rubrum</name>
    <name type="common">Athlete's foot fungus</name>
    <name type="synonym">Epidermophyton rubrum</name>
    <dbReference type="NCBI Taxonomy" id="5551"/>
    <lineage>
        <taxon>Eukaryota</taxon>
        <taxon>Fungi</taxon>
        <taxon>Dikarya</taxon>
        <taxon>Ascomycota</taxon>
        <taxon>Pezizomycotina</taxon>
        <taxon>Eurotiomycetes</taxon>
        <taxon>Eurotiomycetidae</taxon>
        <taxon>Onygenales</taxon>
        <taxon>Arthrodermataceae</taxon>
        <taxon>Trichophyton</taxon>
    </lineage>
</organism>
<feature type="compositionally biased region" description="Low complexity" evidence="1">
    <location>
        <begin position="112"/>
        <end position="122"/>
    </location>
</feature>
<feature type="transmembrane region" description="Helical" evidence="2">
    <location>
        <begin position="284"/>
        <end position="303"/>
    </location>
</feature>
<keyword evidence="2" id="KW-0812">Transmembrane</keyword>
<feature type="transmembrane region" description="Helical" evidence="2">
    <location>
        <begin position="182"/>
        <end position="203"/>
    </location>
</feature>
<comment type="caution">
    <text evidence="4">The sequence shown here is derived from an EMBL/GenBank/DDBJ whole genome shotgun (WGS) entry which is preliminary data.</text>
</comment>
<keyword evidence="3" id="KW-0732">Signal</keyword>
<evidence type="ECO:0000256" key="2">
    <source>
        <dbReference type="SAM" id="Phobius"/>
    </source>
</evidence>
<feature type="transmembrane region" description="Helical" evidence="2">
    <location>
        <begin position="443"/>
        <end position="468"/>
    </location>
</feature>